<dbReference type="GO" id="GO:0003677">
    <property type="term" value="F:DNA binding"/>
    <property type="evidence" value="ECO:0007669"/>
    <property type="project" value="InterPro"/>
</dbReference>
<protein>
    <recommendedName>
        <fullName evidence="2">MADF domain-containing protein</fullName>
    </recommendedName>
</protein>
<dbReference type="PANTHER" id="PTHR12243">
    <property type="entry name" value="MADF DOMAIN TRANSCRIPTION FACTOR"/>
    <property type="match status" value="1"/>
</dbReference>
<dbReference type="GO" id="GO:0006357">
    <property type="term" value="P:regulation of transcription by RNA polymerase II"/>
    <property type="evidence" value="ECO:0007669"/>
    <property type="project" value="TreeGrafter"/>
</dbReference>
<organism evidence="3 4">
    <name type="scientific">Glossina morsitans morsitans</name>
    <name type="common">Savannah tsetse fly</name>
    <dbReference type="NCBI Taxonomy" id="37546"/>
    <lineage>
        <taxon>Eukaryota</taxon>
        <taxon>Metazoa</taxon>
        <taxon>Ecdysozoa</taxon>
        <taxon>Arthropoda</taxon>
        <taxon>Hexapoda</taxon>
        <taxon>Insecta</taxon>
        <taxon>Pterygota</taxon>
        <taxon>Neoptera</taxon>
        <taxon>Endopterygota</taxon>
        <taxon>Diptera</taxon>
        <taxon>Brachycera</taxon>
        <taxon>Muscomorpha</taxon>
        <taxon>Hippoboscoidea</taxon>
        <taxon>Glossinidae</taxon>
        <taxon>Glossina</taxon>
    </lineage>
</organism>
<proteinExistence type="predicted"/>
<reference evidence="3" key="1">
    <citation type="submission" date="2020-05" db="UniProtKB">
        <authorList>
            <consortium name="EnsemblMetazoa"/>
        </authorList>
    </citation>
    <scope>IDENTIFICATION</scope>
    <source>
        <strain evidence="3">Yale</strain>
    </source>
</reference>
<accession>A0A1B0FHI1</accession>
<dbReference type="Pfam" id="PF10545">
    <property type="entry name" value="MADF_DNA_bdg"/>
    <property type="match status" value="1"/>
</dbReference>
<dbReference type="VEuPathDB" id="VectorBase:GMOY003236"/>
<feature type="region of interest" description="Disordered" evidence="1">
    <location>
        <begin position="321"/>
        <end position="372"/>
    </location>
</feature>
<dbReference type="EnsemblMetazoa" id="GMOY003236-RA">
    <property type="protein sequence ID" value="GMOY003236-PA"/>
    <property type="gene ID" value="GMOY003236"/>
</dbReference>
<evidence type="ECO:0000259" key="2">
    <source>
        <dbReference type="PROSITE" id="PS51029"/>
    </source>
</evidence>
<feature type="region of interest" description="Disordered" evidence="1">
    <location>
        <begin position="134"/>
        <end position="154"/>
    </location>
</feature>
<dbReference type="PANTHER" id="PTHR12243:SF67">
    <property type="entry name" value="COREPRESSOR OF PANGOLIN, ISOFORM A-RELATED"/>
    <property type="match status" value="1"/>
</dbReference>
<dbReference type="InterPro" id="IPR039353">
    <property type="entry name" value="TF_Adf1"/>
</dbReference>
<name>A0A1B0FHI1_GLOMM</name>
<dbReference type="SMART" id="SM00595">
    <property type="entry name" value="MADF"/>
    <property type="match status" value="1"/>
</dbReference>
<dbReference type="Proteomes" id="UP000092444">
    <property type="component" value="Unassembled WGS sequence"/>
</dbReference>
<dbReference type="Pfam" id="PF02944">
    <property type="entry name" value="BESS"/>
    <property type="match status" value="1"/>
</dbReference>
<dbReference type="PROSITE" id="PS51029">
    <property type="entry name" value="MADF"/>
    <property type="match status" value="1"/>
</dbReference>
<dbReference type="GO" id="GO:0005667">
    <property type="term" value="C:transcription regulator complex"/>
    <property type="evidence" value="ECO:0007669"/>
    <property type="project" value="TreeGrafter"/>
</dbReference>
<keyword evidence="4" id="KW-1185">Reference proteome</keyword>
<evidence type="ECO:0000313" key="4">
    <source>
        <dbReference type="Proteomes" id="UP000092444"/>
    </source>
</evidence>
<feature type="domain" description="MADF" evidence="2">
    <location>
        <begin position="49"/>
        <end position="128"/>
    </location>
</feature>
<dbReference type="InterPro" id="IPR004210">
    <property type="entry name" value="BESS_motif"/>
</dbReference>
<evidence type="ECO:0000313" key="3">
    <source>
        <dbReference type="EnsemblMetazoa" id="GMOY003236-PA"/>
    </source>
</evidence>
<dbReference type="AlphaFoldDB" id="A0A1B0FHI1"/>
<dbReference type="GO" id="GO:0005634">
    <property type="term" value="C:nucleus"/>
    <property type="evidence" value="ECO:0007669"/>
    <property type="project" value="TreeGrafter"/>
</dbReference>
<sequence length="388" mass="42868">MEGHSVRSFDEMPVCFRCLSFEHMVKDCRVSGVVRRHCGESGHRSNCHAHQAGLTTKPVLYDRHCRGYNKTSLRNKAWTEIAVAMNAPVDECKSKWRPLQGSFIRSYKRNQVLAPYYNELRFLLPHLAPQRAGTNNQLWDNNRAGGGKNQQAADSAKSDEEFLHSCLPAMKRLTTQRNALARIKIQTGFMKIFSDARCFSADIVNDASVHRMLVSSSHYGVFAADAKAALEHQSVDLLNIAISWGDEVGISLSVEKTVMMLPKGTLSSSKYPTLRVGNHNIKYVTEVGYLGIRGRKVIFSRALVVACATYDAPGAATADANRMEAGGHRGRGAGRRGSGGSGRRRNIGRNSEGRRRNTGHNPEGRRRNTGRNHCGFGIGQLWLAVDSG</sequence>
<dbReference type="InterPro" id="IPR006578">
    <property type="entry name" value="MADF-dom"/>
</dbReference>
<dbReference type="EMBL" id="CCAG010019481">
    <property type="status" value="NOT_ANNOTATED_CDS"/>
    <property type="molecule type" value="Genomic_DNA"/>
</dbReference>
<evidence type="ECO:0000256" key="1">
    <source>
        <dbReference type="SAM" id="MobiDB-lite"/>
    </source>
</evidence>